<evidence type="ECO:0000256" key="7">
    <source>
        <dbReference type="SAM" id="Phobius"/>
    </source>
</evidence>
<feature type="transmembrane region" description="Helical" evidence="7">
    <location>
        <begin position="403"/>
        <end position="425"/>
    </location>
</feature>
<dbReference type="GO" id="GO:0016020">
    <property type="term" value="C:membrane"/>
    <property type="evidence" value="ECO:0007669"/>
    <property type="project" value="UniProtKB-SubCell"/>
</dbReference>
<dbReference type="InterPro" id="IPR002657">
    <property type="entry name" value="BilAc:Na_symport/Acr3"/>
</dbReference>
<reference evidence="9" key="1">
    <citation type="journal article" date="2015" name="Elife">
        <title>Stem cells and fluid flow drive cyst formation in an invertebrate excretory organ.</title>
        <authorList>
            <person name="Thi-Kim Vu H."/>
            <person name="Rink J.C."/>
            <person name="McKinney S.A."/>
            <person name="McClain M."/>
            <person name="Lakshmanaperumal N."/>
            <person name="Alexander R."/>
            <person name="Sanchez Alvarado A."/>
        </authorList>
    </citation>
    <scope>NUCLEOTIDE SEQUENCE</scope>
</reference>
<organism evidence="9">
    <name type="scientific">Schmidtea mediterranea</name>
    <name type="common">Freshwater planarian flatworm</name>
    <dbReference type="NCBI Taxonomy" id="79327"/>
    <lineage>
        <taxon>Eukaryota</taxon>
        <taxon>Metazoa</taxon>
        <taxon>Spiralia</taxon>
        <taxon>Lophotrochozoa</taxon>
        <taxon>Platyhelminthes</taxon>
        <taxon>Rhabditophora</taxon>
        <taxon>Seriata</taxon>
        <taxon>Tricladida</taxon>
        <taxon>Continenticola</taxon>
        <taxon>Geoplanoidea</taxon>
        <taxon>Dugesiidae</taxon>
        <taxon>Schmidtea</taxon>
    </lineage>
</organism>
<feature type="chain" id="PRO_5005204501" evidence="8">
    <location>
        <begin position="17"/>
        <end position="454"/>
    </location>
</feature>
<keyword evidence="5 7" id="KW-1133">Transmembrane helix</keyword>
<keyword evidence="8" id="KW-0732">Signal</keyword>
<dbReference type="InterPro" id="IPR004710">
    <property type="entry name" value="Bilac:Na_transpt"/>
</dbReference>
<name>A0A0H3YF76_SCHMD</name>
<protein>
    <submittedName>
        <fullName evidence="9">Slc10a-5</fullName>
    </submittedName>
</protein>
<dbReference type="PANTHER" id="PTHR10361:SF28">
    <property type="entry name" value="P3 PROTEIN-RELATED"/>
    <property type="match status" value="1"/>
</dbReference>
<dbReference type="OrthoDB" id="203097at2759"/>
<feature type="transmembrane region" description="Helical" evidence="7">
    <location>
        <begin position="371"/>
        <end position="391"/>
    </location>
</feature>
<feature type="transmembrane region" description="Helical" evidence="7">
    <location>
        <begin position="177"/>
        <end position="198"/>
    </location>
</feature>
<gene>
    <name evidence="9" type="primary">slc10a-5</name>
</gene>
<evidence type="ECO:0000313" key="9">
    <source>
        <dbReference type="EMBL" id="AKN21472.1"/>
    </source>
</evidence>
<dbReference type="PANTHER" id="PTHR10361">
    <property type="entry name" value="SODIUM-BILE ACID COTRANSPORTER"/>
    <property type="match status" value="1"/>
</dbReference>
<feature type="transmembrane region" description="Helical" evidence="7">
    <location>
        <begin position="277"/>
        <end position="297"/>
    </location>
</feature>
<proteinExistence type="evidence at transcript level"/>
<dbReference type="GO" id="GO:0015293">
    <property type="term" value="F:symporter activity"/>
    <property type="evidence" value="ECO:0007669"/>
    <property type="project" value="UniProtKB-KW"/>
</dbReference>
<evidence type="ECO:0000256" key="3">
    <source>
        <dbReference type="ARBA" id="ARBA00022692"/>
    </source>
</evidence>
<feature type="transmembrane region" description="Helical" evidence="7">
    <location>
        <begin position="210"/>
        <end position="231"/>
    </location>
</feature>
<feature type="transmembrane region" description="Helical" evidence="7">
    <location>
        <begin position="338"/>
        <end position="359"/>
    </location>
</feature>
<dbReference type="Pfam" id="PF01758">
    <property type="entry name" value="SBF"/>
    <property type="match status" value="1"/>
</dbReference>
<evidence type="ECO:0000256" key="5">
    <source>
        <dbReference type="ARBA" id="ARBA00022989"/>
    </source>
</evidence>
<evidence type="ECO:0000256" key="8">
    <source>
        <dbReference type="SAM" id="SignalP"/>
    </source>
</evidence>
<accession>A0A0H3YF76</accession>
<comment type="similarity">
    <text evidence="2">Belongs to the bile acid:sodium symporter (BASS) (TC 2.A.28) family.</text>
</comment>
<keyword evidence="6 7" id="KW-0472">Membrane</keyword>
<feature type="signal peptide" evidence="8">
    <location>
        <begin position="1"/>
        <end position="16"/>
    </location>
</feature>
<dbReference type="InterPro" id="IPR038770">
    <property type="entry name" value="Na+/solute_symporter_sf"/>
</dbReference>
<evidence type="ECO:0000256" key="1">
    <source>
        <dbReference type="ARBA" id="ARBA00004141"/>
    </source>
</evidence>
<dbReference type="AlphaFoldDB" id="A0A0H3YF76"/>
<dbReference type="EMBL" id="KT163522">
    <property type="protein sequence ID" value="AKN21472.1"/>
    <property type="molecule type" value="mRNA"/>
</dbReference>
<keyword evidence="4" id="KW-0813">Transport</keyword>
<feature type="transmembrane region" description="Helical" evidence="7">
    <location>
        <begin position="243"/>
        <end position="265"/>
    </location>
</feature>
<evidence type="ECO:0000256" key="2">
    <source>
        <dbReference type="ARBA" id="ARBA00006528"/>
    </source>
</evidence>
<feature type="transmembrane region" description="Helical" evidence="7">
    <location>
        <begin position="144"/>
        <end position="165"/>
    </location>
</feature>
<evidence type="ECO:0000256" key="6">
    <source>
        <dbReference type="ARBA" id="ARBA00023136"/>
    </source>
</evidence>
<sequence length="454" mass="50365">MKILIIALFSVITVDSKEQRIINGINQSIPMSNISPIKLFEGEKVFFSNNFNLSPSNETFLGNATFKCWMDYEKVGVLINWKNKQIQIGSTSNVSVNFSVLVLAKRLGGSNLICSLNLSNNSRVKMEKKLIEIIVSRKQTVAELIFRIVVSIFVIFLTFVMGCGLDKEIILGYLKKPISPLIGFCSQFVFMPLVSAALGKFTGIHPAFGLGLLTIGCSPGGGASNIWTILFGGDMDLSITMTFISSCAALAMMPFWMFILSRFFIDPNSVQIPYGSIGLNLLQIVLPVGIGIAFQWKWDKAAETLVKKVKIMGLVFVIFILTYGSYANFYIYKLMGDYTYLLPIGALLPWLGFFFGFILSVVTRRKKSQAIAISLETGFQNIGIAILILKFSMPQPDGDLGSVMPIIVALFTPMPLYVGMLFIYIKKCLSKPEQLATEVKMDPVVEQTKENHSQ</sequence>
<feature type="transmembrane region" description="Helical" evidence="7">
    <location>
        <begin position="309"/>
        <end position="332"/>
    </location>
</feature>
<keyword evidence="3 7" id="KW-0812">Transmembrane</keyword>
<comment type="subcellular location">
    <subcellularLocation>
        <location evidence="1">Membrane</location>
        <topology evidence="1">Multi-pass membrane protein</topology>
    </subcellularLocation>
</comment>
<keyword evidence="4" id="KW-0769">Symport</keyword>
<evidence type="ECO:0000256" key="4">
    <source>
        <dbReference type="ARBA" id="ARBA00022847"/>
    </source>
</evidence>
<dbReference type="Gene3D" id="1.20.1530.20">
    <property type="match status" value="1"/>
</dbReference>